<protein>
    <submittedName>
        <fullName evidence="1">Uncharacterized protein</fullName>
    </submittedName>
</protein>
<organism evidence="1">
    <name type="scientific">marine metagenome</name>
    <dbReference type="NCBI Taxonomy" id="408172"/>
    <lineage>
        <taxon>unclassified sequences</taxon>
        <taxon>metagenomes</taxon>
        <taxon>ecological metagenomes</taxon>
    </lineage>
</organism>
<name>A0A382KSY6_9ZZZZ</name>
<evidence type="ECO:0000313" key="1">
    <source>
        <dbReference type="EMBL" id="SVC26623.1"/>
    </source>
</evidence>
<proteinExistence type="predicted"/>
<accession>A0A382KSY6</accession>
<sequence>MIDDNGCLRKLITSSSQRRQCNWRDEWTQGQSIFGSRPEHALKPIAVAPAVDGPLPGCNAETVNPLRGEVA</sequence>
<reference evidence="1" key="1">
    <citation type="submission" date="2018-05" db="EMBL/GenBank/DDBJ databases">
        <authorList>
            <person name="Lanie J.A."/>
            <person name="Ng W.-L."/>
            <person name="Kazmierczak K.M."/>
            <person name="Andrzejewski T.M."/>
            <person name="Davidsen T.M."/>
            <person name="Wayne K.J."/>
            <person name="Tettelin H."/>
            <person name="Glass J.I."/>
            <person name="Rusch D."/>
            <person name="Podicherti R."/>
            <person name="Tsui H.-C.T."/>
            <person name="Winkler M.E."/>
        </authorList>
    </citation>
    <scope>NUCLEOTIDE SEQUENCE</scope>
</reference>
<dbReference type="AlphaFoldDB" id="A0A382KSY6"/>
<gene>
    <name evidence="1" type="ORF">METZ01_LOCUS279477</name>
</gene>
<feature type="non-terminal residue" evidence="1">
    <location>
        <position position="71"/>
    </location>
</feature>
<dbReference type="EMBL" id="UINC01082133">
    <property type="protein sequence ID" value="SVC26623.1"/>
    <property type="molecule type" value="Genomic_DNA"/>
</dbReference>